<evidence type="ECO:0000313" key="2">
    <source>
        <dbReference type="EMBL" id="OOK64946.1"/>
    </source>
</evidence>
<protein>
    <submittedName>
        <fullName evidence="2">Beta-lactamase family protein</fullName>
    </submittedName>
</protein>
<dbReference type="PANTHER" id="PTHR43283:SF3">
    <property type="entry name" value="BETA-LACTAMASE FAMILY PROTEIN (AFU_ORTHOLOGUE AFUA_5G07500)"/>
    <property type="match status" value="1"/>
</dbReference>
<dbReference type="Proteomes" id="UP000189229">
    <property type="component" value="Unassembled WGS sequence"/>
</dbReference>
<reference evidence="2 3" key="1">
    <citation type="submission" date="2017-02" db="EMBL/GenBank/DDBJ databases">
        <title>Complete genome sequences of Mycobacterium kansasii strains isolated from rhesus macaques.</title>
        <authorList>
            <person name="Panda A."/>
            <person name="Nagaraj S."/>
            <person name="Zhao X."/>
            <person name="Tettelin H."/>
            <person name="Detolla L.J."/>
        </authorList>
    </citation>
    <scope>NUCLEOTIDE SEQUENCE [LARGE SCALE GENOMIC DNA]</scope>
    <source>
        <strain evidence="2 3">11-3813</strain>
    </source>
</reference>
<dbReference type="Gene3D" id="3.40.710.10">
    <property type="entry name" value="DD-peptidase/beta-lactamase superfamily"/>
    <property type="match status" value="1"/>
</dbReference>
<feature type="domain" description="Beta-lactamase-related" evidence="1">
    <location>
        <begin position="19"/>
        <end position="83"/>
    </location>
</feature>
<comment type="caution">
    <text evidence="2">The sequence shown here is derived from an EMBL/GenBank/DDBJ whole genome shotgun (WGS) entry which is preliminary data.</text>
</comment>
<organism evidence="2 3">
    <name type="scientific">Mycobacterium kansasii</name>
    <dbReference type="NCBI Taxonomy" id="1768"/>
    <lineage>
        <taxon>Bacteria</taxon>
        <taxon>Bacillati</taxon>
        <taxon>Actinomycetota</taxon>
        <taxon>Actinomycetes</taxon>
        <taxon>Mycobacteriales</taxon>
        <taxon>Mycobacteriaceae</taxon>
        <taxon>Mycobacterium</taxon>
    </lineage>
</organism>
<sequence>MKLDGNQTSIREVCDAGLLSGAVTVVWQRGEVLQVNEIGYRDVDAGLPMQRDTLFRIASMTKPVTVAAAMSLVDEGKLALRDPSRAGRRSWTTRRCWTTRMARWTGPIRPGGPSWSRIC</sequence>
<dbReference type="Pfam" id="PF00144">
    <property type="entry name" value="Beta-lactamase"/>
    <property type="match status" value="1"/>
</dbReference>
<dbReference type="EMBL" id="MVBM01000011">
    <property type="protein sequence ID" value="OOK64946.1"/>
    <property type="molecule type" value="Genomic_DNA"/>
</dbReference>
<dbReference type="PANTHER" id="PTHR43283">
    <property type="entry name" value="BETA-LACTAMASE-RELATED"/>
    <property type="match status" value="1"/>
</dbReference>
<dbReference type="InterPro" id="IPR012338">
    <property type="entry name" value="Beta-lactam/transpept-like"/>
</dbReference>
<gene>
    <name evidence="2" type="ORF">BZL30_8885</name>
</gene>
<evidence type="ECO:0000259" key="1">
    <source>
        <dbReference type="Pfam" id="PF00144"/>
    </source>
</evidence>
<proteinExistence type="predicted"/>
<dbReference type="SUPFAM" id="SSF56601">
    <property type="entry name" value="beta-lactamase/transpeptidase-like"/>
    <property type="match status" value="1"/>
</dbReference>
<dbReference type="AlphaFoldDB" id="A0A1V3WEU6"/>
<accession>A0A1V3WEU6</accession>
<evidence type="ECO:0000313" key="3">
    <source>
        <dbReference type="Proteomes" id="UP000189229"/>
    </source>
</evidence>
<dbReference type="InterPro" id="IPR001466">
    <property type="entry name" value="Beta-lactam-related"/>
</dbReference>
<name>A0A1V3WEU6_MYCKA</name>
<dbReference type="InterPro" id="IPR050789">
    <property type="entry name" value="Diverse_Enzym_Activities"/>
</dbReference>